<keyword evidence="3" id="KW-1185">Reference proteome</keyword>
<protein>
    <submittedName>
        <fullName evidence="2">Uncharacterized protein</fullName>
    </submittedName>
</protein>
<gene>
    <name evidence="2" type="ORF">HU200_050942</name>
</gene>
<evidence type="ECO:0000313" key="2">
    <source>
        <dbReference type="EMBL" id="KAF8669773.1"/>
    </source>
</evidence>
<dbReference type="Proteomes" id="UP000636709">
    <property type="component" value="Unassembled WGS sequence"/>
</dbReference>
<keyword evidence="1" id="KW-0732">Signal</keyword>
<reference evidence="2" key="1">
    <citation type="submission" date="2020-07" db="EMBL/GenBank/DDBJ databases">
        <title>Genome sequence and genetic diversity analysis of an under-domesticated orphan crop, white fonio (Digitaria exilis).</title>
        <authorList>
            <person name="Bennetzen J.L."/>
            <person name="Chen S."/>
            <person name="Ma X."/>
            <person name="Wang X."/>
            <person name="Yssel A.E.J."/>
            <person name="Chaluvadi S.R."/>
            <person name="Johnson M."/>
            <person name="Gangashetty P."/>
            <person name="Hamidou F."/>
            <person name="Sanogo M.D."/>
            <person name="Zwaenepoel A."/>
            <person name="Wallace J."/>
            <person name="Van De Peer Y."/>
            <person name="Van Deynze A."/>
        </authorList>
    </citation>
    <scope>NUCLEOTIDE SEQUENCE</scope>
    <source>
        <tissue evidence="2">Leaves</tissue>
    </source>
</reference>
<feature type="chain" id="PRO_5032271942" evidence="1">
    <location>
        <begin position="17"/>
        <end position="102"/>
    </location>
</feature>
<dbReference type="AlphaFoldDB" id="A0A835ALF6"/>
<sequence>MFVVSASYVSLLQAVATRCCLPYISTICEYTPDGTLLCGIEPELPTIISFPYSQRRFFLTSVQLGQSMSFEEAAFHAVCYLQSIYGFVVMDYSFQGLLQYER</sequence>
<proteinExistence type="predicted"/>
<organism evidence="2 3">
    <name type="scientific">Digitaria exilis</name>
    <dbReference type="NCBI Taxonomy" id="1010633"/>
    <lineage>
        <taxon>Eukaryota</taxon>
        <taxon>Viridiplantae</taxon>
        <taxon>Streptophyta</taxon>
        <taxon>Embryophyta</taxon>
        <taxon>Tracheophyta</taxon>
        <taxon>Spermatophyta</taxon>
        <taxon>Magnoliopsida</taxon>
        <taxon>Liliopsida</taxon>
        <taxon>Poales</taxon>
        <taxon>Poaceae</taxon>
        <taxon>PACMAD clade</taxon>
        <taxon>Panicoideae</taxon>
        <taxon>Panicodae</taxon>
        <taxon>Paniceae</taxon>
        <taxon>Anthephorinae</taxon>
        <taxon>Digitaria</taxon>
    </lineage>
</organism>
<accession>A0A835ALF6</accession>
<dbReference type="OrthoDB" id="691068at2759"/>
<feature type="signal peptide" evidence="1">
    <location>
        <begin position="1"/>
        <end position="16"/>
    </location>
</feature>
<comment type="caution">
    <text evidence="2">The sequence shown here is derived from an EMBL/GenBank/DDBJ whole genome shotgun (WGS) entry which is preliminary data.</text>
</comment>
<evidence type="ECO:0000313" key="3">
    <source>
        <dbReference type="Proteomes" id="UP000636709"/>
    </source>
</evidence>
<dbReference type="EMBL" id="JACEFO010002268">
    <property type="protein sequence ID" value="KAF8669773.1"/>
    <property type="molecule type" value="Genomic_DNA"/>
</dbReference>
<name>A0A835ALF6_9POAL</name>
<evidence type="ECO:0000256" key="1">
    <source>
        <dbReference type="SAM" id="SignalP"/>
    </source>
</evidence>